<accession>A0ABW0EEI1</accession>
<reference evidence="2" key="1">
    <citation type="journal article" date="2019" name="Int. J. Syst. Evol. Microbiol.">
        <title>The Global Catalogue of Microorganisms (GCM) 10K type strain sequencing project: providing services to taxonomists for standard genome sequencing and annotation.</title>
        <authorList>
            <consortium name="The Broad Institute Genomics Platform"/>
            <consortium name="The Broad Institute Genome Sequencing Center for Infectious Disease"/>
            <person name="Wu L."/>
            <person name="Ma J."/>
        </authorList>
    </citation>
    <scope>NUCLEOTIDE SEQUENCE [LARGE SCALE GENOMIC DNA]</scope>
    <source>
        <strain evidence="2">KACC 12602</strain>
    </source>
</reference>
<evidence type="ECO:0008006" key="3">
    <source>
        <dbReference type="Google" id="ProtNLM"/>
    </source>
</evidence>
<organism evidence="1 2">
    <name type="scientific">Adhaeribacter terreus</name>
    <dbReference type="NCBI Taxonomy" id="529703"/>
    <lineage>
        <taxon>Bacteria</taxon>
        <taxon>Pseudomonadati</taxon>
        <taxon>Bacteroidota</taxon>
        <taxon>Cytophagia</taxon>
        <taxon>Cytophagales</taxon>
        <taxon>Hymenobacteraceae</taxon>
        <taxon>Adhaeribacter</taxon>
    </lineage>
</organism>
<name>A0ABW0EEI1_9BACT</name>
<sequence>MRLRKLLFSGIFIPFLGLTGCGDSGPVKPVSGEAYFDVPGFMQQQLAALNKQQPALQKTVWVNQEKPETQQVQNINWEEELQHFLEIDLNKKALQGAYAVSEENTAAGKRITYNRKAAINTPVRMLEILTDKGNAVKQLRAVSEEKNALFYNREERLLTIGPDQILQKYYVSGVQKVILFDSLHYTAKAAAVRELK</sequence>
<proteinExistence type="predicted"/>
<evidence type="ECO:0000313" key="1">
    <source>
        <dbReference type="EMBL" id="MFC5271025.1"/>
    </source>
</evidence>
<gene>
    <name evidence="1" type="ORF">ACFPIB_10420</name>
</gene>
<dbReference type="RefSeq" id="WP_378017392.1">
    <property type="nucleotide sequence ID" value="NZ_JBHSKT010000005.1"/>
</dbReference>
<protein>
    <recommendedName>
        <fullName evidence="3">LPS export ABC transporter periplasmic protein LptC</fullName>
    </recommendedName>
</protein>
<evidence type="ECO:0000313" key="2">
    <source>
        <dbReference type="Proteomes" id="UP001596161"/>
    </source>
</evidence>
<dbReference type="EMBL" id="JBHSKT010000005">
    <property type="protein sequence ID" value="MFC5271025.1"/>
    <property type="molecule type" value="Genomic_DNA"/>
</dbReference>
<comment type="caution">
    <text evidence="1">The sequence shown here is derived from an EMBL/GenBank/DDBJ whole genome shotgun (WGS) entry which is preliminary data.</text>
</comment>
<keyword evidence="2" id="KW-1185">Reference proteome</keyword>
<dbReference type="Proteomes" id="UP001596161">
    <property type="component" value="Unassembled WGS sequence"/>
</dbReference>
<dbReference type="PROSITE" id="PS51257">
    <property type="entry name" value="PROKAR_LIPOPROTEIN"/>
    <property type="match status" value="1"/>
</dbReference>